<reference evidence="2" key="1">
    <citation type="submission" date="2019-06" db="EMBL/GenBank/DDBJ databases">
        <title>Complete genome sequence of Methylogaea oryzae strain JCM16910.</title>
        <authorList>
            <person name="Asakawa S."/>
        </authorList>
    </citation>
    <scope>NUCLEOTIDE SEQUENCE</scope>
    <source>
        <strain evidence="2">E10</strain>
    </source>
</reference>
<protein>
    <recommendedName>
        <fullName evidence="4">F0F1 ATP synthase subunit gamma</fullName>
    </recommendedName>
</protein>
<dbReference type="RefSeq" id="WP_221047521.1">
    <property type="nucleotide sequence ID" value="NZ_AP019782.1"/>
</dbReference>
<dbReference type="Proteomes" id="UP000824988">
    <property type="component" value="Chromosome"/>
</dbReference>
<dbReference type="GO" id="GO:0045259">
    <property type="term" value="C:proton-transporting ATP synthase complex"/>
    <property type="evidence" value="ECO:0007669"/>
    <property type="project" value="InterPro"/>
</dbReference>
<gene>
    <name evidence="2" type="ORF">MoryE10_29800</name>
</gene>
<sequence length="272" mass="30128">MTHRHAIEQHMATLSEVRDIMAAMKNLALMEVRKLGRYHDNQCAMVQTLRKAAADFLGHYPLPPSAPPARRVYLLFGAERGFCGAFNESLRQAFDAAAGREGRCIAVGRRLYARMEGDPRLLAAIDGASVAEEATPVLEQLLAAVSDQQKNGPLALFALFHDQDAGQVANQTLLPPFADLAPTAPGSSHPPLLNLPAPQLLAELSESYLLAALYHIAYASLLAESQQRIRHLEAAVHRLEDRREELARRCRTLRQEEITEEIEVLLLNAMQR</sequence>
<keyword evidence="3" id="KW-1185">Reference proteome</keyword>
<dbReference type="InterPro" id="IPR000131">
    <property type="entry name" value="ATP_synth_F1_gsu"/>
</dbReference>
<keyword evidence="1" id="KW-0175">Coiled coil</keyword>
<evidence type="ECO:0000313" key="2">
    <source>
        <dbReference type="EMBL" id="BBL72374.1"/>
    </source>
</evidence>
<name>A0A8D5AL20_9GAMM</name>
<evidence type="ECO:0008006" key="4">
    <source>
        <dbReference type="Google" id="ProtNLM"/>
    </source>
</evidence>
<dbReference type="GO" id="GO:0046933">
    <property type="term" value="F:proton-transporting ATP synthase activity, rotational mechanism"/>
    <property type="evidence" value="ECO:0007669"/>
    <property type="project" value="InterPro"/>
</dbReference>
<dbReference type="AlphaFoldDB" id="A0A8D5AL20"/>
<dbReference type="EMBL" id="AP019782">
    <property type="protein sequence ID" value="BBL72374.1"/>
    <property type="molecule type" value="Genomic_DNA"/>
</dbReference>
<proteinExistence type="predicted"/>
<feature type="coiled-coil region" evidence="1">
    <location>
        <begin position="222"/>
        <end position="256"/>
    </location>
</feature>
<accession>A0A8D5AL20</accession>
<organism evidence="2 3">
    <name type="scientific">Methylogaea oryzae</name>
    <dbReference type="NCBI Taxonomy" id="1295382"/>
    <lineage>
        <taxon>Bacteria</taxon>
        <taxon>Pseudomonadati</taxon>
        <taxon>Pseudomonadota</taxon>
        <taxon>Gammaproteobacteria</taxon>
        <taxon>Methylococcales</taxon>
        <taxon>Methylococcaceae</taxon>
        <taxon>Methylogaea</taxon>
    </lineage>
</organism>
<dbReference type="Pfam" id="PF00231">
    <property type="entry name" value="ATP-synt"/>
    <property type="match status" value="1"/>
</dbReference>
<dbReference type="KEGG" id="moz:MoryE10_29800"/>
<evidence type="ECO:0000313" key="3">
    <source>
        <dbReference type="Proteomes" id="UP000824988"/>
    </source>
</evidence>
<evidence type="ECO:0000256" key="1">
    <source>
        <dbReference type="SAM" id="Coils"/>
    </source>
</evidence>